<keyword evidence="3 8" id="KW-0479">Metal-binding</keyword>
<dbReference type="SUPFAM" id="SSF52833">
    <property type="entry name" value="Thioredoxin-like"/>
    <property type="match status" value="1"/>
</dbReference>
<evidence type="ECO:0000256" key="4">
    <source>
        <dbReference type="ARBA" id="ARBA00022792"/>
    </source>
</evidence>
<comment type="similarity">
    <text evidence="2 8">Belongs to the SCO1/2 family.</text>
</comment>
<proteinExistence type="inferred from homology"/>
<keyword evidence="4 8" id="KW-0999">Mitochondrion inner membrane</keyword>
<dbReference type="InterPro" id="IPR036249">
    <property type="entry name" value="Thioredoxin-like_sf"/>
</dbReference>
<comment type="caution">
    <text evidence="12">The sequence shown here is derived from an EMBL/GenBank/DDBJ whole genome shotgun (WGS) entry which is preliminary data.</text>
</comment>
<feature type="binding site" evidence="9">
    <location>
        <position position="134"/>
    </location>
    <ligand>
        <name>Cu cation</name>
        <dbReference type="ChEBI" id="CHEBI:23378"/>
    </ligand>
</feature>
<evidence type="ECO:0000256" key="7">
    <source>
        <dbReference type="ARBA" id="ARBA00023136"/>
    </source>
</evidence>
<reference evidence="12 13" key="1">
    <citation type="submission" date="2020-08" db="EMBL/GenBank/DDBJ databases">
        <authorList>
            <person name="Hejnol A."/>
        </authorList>
    </citation>
    <scope>NUCLEOTIDE SEQUENCE [LARGE SCALE GENOMIC DNA]</scope>
</reference>
<keyword evidence="6 8" id="KW-0496">Mitochondrion</keyword>
<keyword evidence="8" id="KW-0143">Chaperone</keyword>
<keyword evidence="11" id="KW-1133">Transmembrane helix</keyword>
<dbReference type="PANTHER" id="PTHR12151:SF5">
    <property type="entry name" value="AT19154P"/>
    <property type="match status" value="1"/>
</dbReference>
<feature type="binding site" evidence="9">
    <location>
        <position position="221"/>
    </location>
    <ligand>
        <name>Cu cation</name>
        <dbReference type="ChEBI" id="CHEBI:23378"/>
    </ligand>
</feature>
<dbReference type="InterPro" id="IPR003782">
    <property type="entry name" value="SCO1/SenC"/>
</dbReference>
<dbReference type="GO" id="GO:0016531">
    <property type="term" value="F:copper chaperone activity"/>
    <property type="evidence" value="ECO:0007669"/>
    <property type="project" value="InterPro"/>
</dbReference>
<organism evidence="12 13">
    <name type="scientific">Dimorphilus gyrociliatus</name>
    <dbReference type="NCBI Taxonomy" id="2664684"/>
    <lineage>
        <taxon>Eukaryota</taxon>
        <taxon>Metazoa</taxon>
        <taxon>Spiralia</taxon>
        <taxon>Lophotrochozoa</taxon>
        <taxon>Annelida</taxon>
        <taxon>Polychaeta</taxon>
        <taxon>Polychaeta incertae sedis</taxon>
        <taxon>Dinophilidae</taxon>
        <taxon>Dimorphilus</taxon>
    </lineage>
</organism>
<dbReference type="AlphaFoldDB" id="A0A7I8V4M9"/>
<name>A0A7I8V4M9_9ANNE</name>
<dbReference type="GO" id="GO:0033617">
    <property type="term" value="P:mitochondrial respiratory chain complex IV assembly"/>
    <property type="evidence" value="ECO:0007669"/>
    <property type="project" value="TreeGrafter"/>
</dbReference>
<keyword evidence="7 11" id="KW-0472">Membrane</keyword>
<dbReference type="GO" id="GO:0005507">
    <property type="term" value="F:copper ion binding"/>
    <property type="evidence" value="ECO:0007669"/>
    <property type="project" value="InterPro"/>
</dbReference>
<accession>A0A7I8V4M9</accession>
<keyword evidence="10" id="KW-1015">Disulfide bond</keyword>
<comment type="subunit">
    <text evidence="8">Homodimer.</text>
</comment>
<evidence type="ECO:0000256" key="5">
    <source>
        <dbReference type="ARBA" id="ARBA00023008"/>
    </source>
</evidence>
<sequence>MNPNRVLSIFRQFNNSLTLLHRKQSNTINTIRRYTNEYANLPKRKVPGKGKGPFTWKSAAFTAALGGTLLGGFLYVKREKQLMLEKKRTKSLGKAALGGPFNLIDHNGEPKKNTDFYGQWILLYFGFTHCPDVCPDELEKMVKVVDDIDKEKGYPNVKPLFITVDPERDTKEAIKSYLLEFSPKILGLTGTQEQIAEASRAYRVYFSVGPKDEDNDYIVDHTIIMYLVNPEGEFVDYYGQNKTADEVKSSIALHMIKYQNYTK</sequence>
<evidence type="ECO:0000256" key="9">
    <source>
        <dbReference type="PIRSR" id="PIRSR037736-1"/>
    </source>
</evidence>
<feature type="binding site" evidence="9">
    <location>
        <position position="130"/>
    </location>
    <ligand>
        <name>Cu cation</name>
        <dbReference type="ChEBI" id="CHEBI:23378"/>
    </ligand>
</feature>
<dbReference type="GO" id="GO:0005743">
    <property type="term" value="C:mitochondrial inner membrane"/>
    <property type="evidence" value="ECO:0007669"/>
    <property type="project" value="UniProtKB-SubCell"/>
</dbReference>
<dbReference type="InterPro" id="IPR017276">
    <property type="entry name" value="Synth_of_cyt-c-oxidase_Sco1/2"/>
</dbReference>
<dbReference type="Pfam" id="PF02630">
    <property type="entry name" value="SCO1-SenC"/>
    <property type="match status" value="1"/>
</dbReference>
<keyword evidence="11" id="KW-0812">Transmembrane</keyword>
<evidence type="ECO:0000256" key="6">
    <source>
        <dbReference type="ARBA" id="ARBA00023128"/>
    </source>
</evidence>
<feature type="disulfide bond" description="Redox-active" evidence="10">
    <location>
        <begin position="130"/>
        <end position="134"/>
    </location>
</feature>
<protein>
    <submittedName>
        <fullName evidence="12">DgyrCDS423</fullName>
    </submittedName>
</protein>
<evidence type="ECO:0000256" key="8">
    <source>
        <dbReference type="PIRNR" id="PIRNR037736"/>
    </source>
</evidence>
<evidence type="ECO:0000256" key="3">
    <source>
        <dbReference type="ARBA" id="ARBA00022723"/>
    </source>
</evidence>
<feature type="transmembrane region" description="Helical" evidence="11">
    <location>
        <begin position="54"/>
        <end position="76"/>
    </location>
</feature>
<keyword evidence="5 8" id="KW-0186">Copper</keyword>
<dbReference type="Gene3D" id="3.40.30.10">
    <property type="entry name" value="Glutaredoxin"/>
    <property type="match status" value="1"/>
</dbReference>
<dbReference type="CDD" id="cd02968">
    <property type="entry name" value="SCO"/>
    <property type="match status" value="1"/>
</dbReference>
<evidence type="ECO:0000256" key="2">
    <source>
        <dbReference type="ARBA" id="ARBA00010996"/>
    </source>
</evidence>
<evidence type="ECO:0000313" key="13">
    <source>
        <dbReference type="Proteomes" id="UP000549394"/>
    </source>
</evidence>
<dbReference type="Proteomes" id="UP000549394">
    <property type="component" value="Unassembled WGS sequence"/>
</dbReference>
<evidence type="ECO:0000256" key="1">
    <source>
        <dbReference type="ARBA" id="ARBA00004273"/>
    </source>
</evidence>
<evidence type="ECO:0000256" key="10">
    <source>
        <dbReference type="PIRSR" id="PIRSR603782-2"/>
    </source>
</evidence>
<dbReference type="PANTHER" id="PTHR12151">
    <property type="entry name" value="ELECTRON TRANSPORT PROTIN SCO1/SENC FAMILY MEMBER"/>
    <property type="match status" value="1"/>
</dbReference>
<keyword evidence="13" id="KW-1185">Reference proteome</keyword>
<comment type="function">
    <text evidence="8">Copper metallochaperone essential for the synthesis and maturation of cytochrome c oxidase subunit II (MT-CO2/COX2) by facilitating the incorporation of copper into the Cu(A) site of MT-CO2/COX2.</text>
</comment>
<evidence type="ECO:0000256" key="11">
    <source>
        <dbReference type="SAM" id="Phobius"/>
    </source>
</evidence>
<dbReference type="OrthoDB" id="270009at2759"/>
<evidence type="ECO:0000313" key="12">
    <source>
        <dbReference type="EMBL" id="CAD5111075.1"/>
    </source>
</evidence>
<gene>
    <name evidence="12" type="ORF">DGYR_LOCUS416</name>
</gene>
<dbReference type="FunFam" id="3.40.30.10:FF:000013">
    <property type="entry name" value="Blast:Protein SCO1 homolog, mitochondrial"/>
    <property type="match status" value="1"/>
</dbReference>
<dbReference type="EMBL" id="CAJFCJ010000001">
    <property type="protein sequence ID" value="CAD5111075.1"/>
    <property type="molecule type" value="Genomic_DNA"/>
</dbReference>
<dbReference type="GO" id="GO:0006878">
    <property type="term" value="P:intracellular copper ion homeostasis"/>
    <property type="evidence" value="ECO:0007669"/>
    <property type="project" value="UniProtKB-UniRule"/>
</dbReference>
<dbReference type="PIRSF" id="PIRSF037736">
    <property type="entry name" value="SCO1"/>
    <property type="match status" value="1"/>
</dbReference>
<comment type="subcellular location">
    <subcellularLocation>
        <location evidence="1 8">Mitochondrion inner membrane</location>
    </subcellularLocation>
</comment>